<evidence type="ECO:0000313" key="9">
    <source>
        <dbReference type="Proteomes" id="UP000663860"/>
    </source>
</evidence>
<feature type="region of interest" description="Disordered" evidence="1">
    <location>
        <begin position="28"/>
        <end position="72"/>
    </location>
</feature>
<dbReference type="Proteomes" id="UP000663860">
    <property type="component" value="Unassembled WGS sequence"/>
</dbReference>
<dbReference type="Proteomes" id="UP000663891">
    <property type="component" value="Unassembled WGS sequence"/>
</dbReference>
<keyword evidence="2" id="KW-0732">Signal</keyword>
<evidence type="ECO:0000256" key="1">
    <source>
        <dbReference type="SAM" id="MobiDB-lite"/>
    </source>
</evidence>
<dbReference type="EMBL" id="CAJNON010000759">
    <property type="protein sequence ID" value="CAF1371832.1"/>
    <property type="molecule type" value="Genomic_DNA"/>
</dbReference>
<comment type="caution">
    <text evidence="3">The sequence shown here is derived from an EMBL/GenBank/DDBJ whole genome shotgun (WGS) entry which is preliminary data.</text>
</comment>
<proteinExistence type="predicted"/>
<evidence type="ECO:0000313" key="7">
    <source>
        <dbReference type="EMBL" id="CAF3703213.1"/>
    </source>
</evidence>
<dbReference type="Proteomes" id="UP000663881">
    <property type="component" value="Unassembled WGS sequence"/>
</dbReference>
<dbReference type="Proteomes" id="UP000663868">
    <property type="component" value="Unassembled WGS sequence"/>
</dbReference>
<dbReference type="AlphaFoldDB" id="A0A814YYG5"/>
<protein>
    <recommendedName>
        <fullName evidence="10">Secreted protein</fullName>
    </recommendedName>
</protein>
<evidence type="ECO:0000313" key="6">
    <source>
        <dbReference type="EMBL" id="CAF3484341.1"/>
    </source>
</evidence>
<dbReference type="EMBL" id="CAJOAY010000685">
    <property type="protein sequence ID" value="CAF3715997.1"/>
    <property type="molecule type" value="Genomic_DNA"/>
</dbReference>
<feature type="compositionally biased region" description="Basic and acidic residues" evidence="1">
    <location>
        <begin position="63"/>
        <end position="72"/>
    </location>
</feature>
<dbReference type="EMBL" id="CAJNOE010000479">
    <property type="protein sequence ID" value="CAF1236456.1"/>
    <property type="molecule type" value="Genomic_DNA"/>
</dbReference>
<dbReference type="Proteomes" id="UP000663845">
    <property type="component" value="Unassembled WGS sequence"/>
</dbReference>
<evidence type="ECO:0000313" key="4">
    <source>
        <dbReference type="EMBL" id="CAF1371832.1"/>
    </source>
</evidence>
<evidence type="ECO:0000256" key="2">
    <source>
        <dbReference type="SAM" id="SignalP"/>
    </source>
</evidence>
<feature type="compositionally biased region" description="Low complexity" evidence="1">
    <location>
        <begin position="33"/>
        <end position="53"/>
    </location>
</feature>
<evidence type="ECO:0000313" key="3">
    <source>
        <dbReference type="EMBL" id="CAF1236456.1"/>
    </source>
</evidence>
<gene>
    <name evidence="3" type="ORF">IZO911_LOCUS30549</name>
    <name evidence="5" type="ORF">JYZ213_LOCUS42602</name>
    <name evidence="7" type="ORF">KXQ929_LOCUS11199</name>
    <name evidence="8" type="ORF">OKA104_LOCUS13524</name>
    <name evidence="6" type="ORF">OXD698_LOCUS329</name>
    <name evidence="4" type="ORF">VCS650_LOCUS34904</name>
</gene>
<evidence type="ECO:0000313" key="8">
    <source>
        <dbReference type="EMBL" id="CAF3715997.1"/>
    </source>
</evidence>
<accession>A0A814YYG5</accession>
<reference evidence="3" key="1">
    <citation type="submission" date="2021-02" db="EMBL/GenBank/DDBJ databases">
        <authorList>
            <person name="Nowell W R."/>
        </authorList>
    </citation>
    <scope>NUCLEOTIDE SEQUENCE</scope>
</reference>
<dbReference type="EMBL" id="CAJOAZ010000007">
    <property type="protein sequence ID" value="CAF3484341.1"/>
    <property type="molecule type" value="Genomic_DNA"/>
</dbReference>
<dbReference type="Proteomes" id="UP000663844">
    <property type="component" value="Unassembled WGS sequence"/>
</dbReference>
<sequence length="72" mass="8014">MVEQASFIIITLIFFLTLFNKSACKTVSTGQFPSQRSRNSGGSSSGTQSQNPTHWSNSLLSSDENRWYDYGT</sequence>
<dbReference type="EMBL" id="CAJOBB010000546">
    <property type="protein sequence ID" value="CAF3703213.1"/>
    <property type="molecule type" value="Genomic_DNA"/>
</dbReference>
<evidence type="ECO:0008006" key="10">
    <source>
        <dbReference type="Google" id="ProtNLM"/>
    </source>
</evidence>
<name>A0A814YYG5_9BILA</name>
<dbReference type="EMBL" id="CAJNOG010002019">
    <property type="protein sequence ID" value="CAF1485178.1"/>
    <property type="molecule type" value="Genomic_DNA"/>
</dbReference>
<evidence type="ECO:0000313" key="5">
    <source>
        <dbReference type="EMBL" id="CAF1485178.1"/>
    </source>
</evidence>
<feature type="signal peptide" evidence="2">
    <location>
        <begin position="1"/>
        <end position="24"/>
    </location>
</feature>
<organism evidence="3 9">
    <name type="scientific">Adineta steineri</name>
    <dbReference type="NCBI Taxonomy" id="433720"/>
    <lineage>
        <taxon>Eukaryota</taxon>
        <taxon>Metazoa</taxon>
        <taxon>Spiralia</taxon>
        <taxon>Gnathifera</taxon>
        <taxon>Rotifera</taxon>
        <taxon>Eurotatoria</taxon>
        <taxon>Bdelloidea</taxon>
        <taxon>Adinetida</taxon>
        <taxon>Adinetidae</taxon>
        <taxon>Adineta</taxon>
    </lineage>
</organism>
<feature type="chain" id="PRO_5035603969" description="Secreted protein" evidence="2">
    <location>
        <begin position="25"/>
        <end position="72"/>
    </location>
</feature>